<dbReference type="SMART" id="SM01160">
    <property type="entry name" value="DUF1751"/>
    <property type="match status" value="1"/>
</dbReference>
<dbReference type="FunFam" id="1.20.1540.10:FF:000004">
    <property type="entry name" value="Transmembrane protein 115"/>
    <property type="match status" value="1"/>
</dbReference>
<dbReference type="SUPFAM" id="SSF144091">
    <property type="entry name" value="Rhomboid-like"/>
    <property type="match status" value="1"/>
</dbReference>
<keyword evidence="4 6" id="KW-0472">Membrane</keyword>
<feature type="transmembrane region" description="Helical" evidence="6">
    <location>
        <begin position="37"/>
        <end position="60"/>
    </location>
</feature>
<evidence type="ECO:0000256" key="2">
    <source>
        <dbReference type="ARBA" id="ARBA00022692"/>
    </source>
</evidence>
<accession>A0A653BXN4</accession>
<comment type="subcellular location">
    <subcellularLocation>
        <location evidence="1">Membrane</location>
        <topology evidence="1">Multi-pass membrane protein</topology>
    </subcellularLocation>
</comment>
<dbReference type="InterPro" id="IPR013861">
    <property type="entry name" value="TMEM115/Pdh1/Rbl19"/>
</dbReference>
<dbReference type="GO" id="GO:0016020">
    <property type="term" value="C:membrane"/>
    <property type="evidence" value="ECO:0007669"/>
    <property type="project" value="UniProtKB-SubCell"/>
</dbReference>
<proteinExistence type="predicted"/>
<dbReference type="GO" id="GO:0005794">
    <property type="term" value="C:Golgi apparatus"/>
    <property type="evidence" value="ECO:0007669"/>
    <property type="project" value="TreeGrafter"/>
</dbReference>
<dbReference type="OrthoDB" id="73612at2759"/>
<feature type="transmembrane region" description="Helical" evidence="6">
    <location>
        <begin position="121"/>
        <end position="142"/>
    </location>
</feature>
<dbReference type="AlphaFoldDB" id="A0A653BXN4"/>
<dbReference type="Pfam" id="PF08551">
    <property type="entry name" value="DUF1751"/>
    <property type="match status" value="1"/>
</dbReference>
<dbReference type="GO" id="GO:0006890">
    <property type="term" value="P:retrograde vesicle-mediated transport, Golgi to endoplasmic reticulum"/>
    <property type="evidence" value="ECO:0007669"/>
    <property type="project" value="InterPro"/>
</dbReference>
<feature type="transmembrane region" description="Helical" evidence="6">
    <location>
        <begin position="80"/>
        <end position="109"/>
    </location>
</feature>
<keyword evidence="3 6" id="KW-1133">Transmembrane helix</keyword>
<dbReference type="Proteomes" id="UP000410492">
    <property type="component" value="Unassembled WGS sequence"/>
</dbReference>
<feature type="transmembrane region" description="Helical" evidence="6">
    <location>
        <begin position="193"/>
        <end position="211"/>
    </location>
</feature>
<evidence type="ECO:0000256" key="6">
    <source>
        <dbReference type="SAM" id="Phobius"/>
    </source>
</evidence>
<dbReference type="InterPro" id="IPR035952">
    <property type="entry name" value="Rhomboid-like_sf"/>
</dbReference>
<dbReference type="PANTHER" id="PTHR13377">
    <property type="entry name" value="PLACENTAL PROTEIN 6"/>
    <property type="match status" value="1"/>
</dbReference>
<reference evidence="7 8" key="1">
    <citation type="submission" date="2019-01" db="EMBL/GenBank/DDBJ databases">
        <authorList>
            <person name="Sayadi A."/>
        </authorList>
    </citation>
    <scope>NUCLEOTIDE SEQUENCE [LARGE SCALE GENOMIC DNA]</scope>
</reference>
<evidence type="ECO:0000256" key="1">
    <source>
        <dbReference type="ARBA" id="ARBA00004141"/>
    </source>
</evidence>
<evidence type="ECO:0000256" key="3">
    <source>
        <dbReference type="ARBA" id="ARBA00022989"/>
    </source>
</evidence>
<evidence type="ECO:0000256" key="4">
    <source>
        <dbReference type="ARBA" id="ARBA00023136"/>
    </source>
</evidence>
<keyword evidence="8" id="KW-1185">Reference proteome</keyword>
<dbReference type="EMBL" id="CAACVG010006513">
    <property type="protein sequence ID" value="VEN40349.1"/>
    <property type="molecule type" value="Genomic_DNA"/>
</dbReference>
<evidence type="ECO:0008006" key="9">
    <source>
        <dbReference type="Google" id="ProtNLM"/>
    </source>
</evidence>
<protein>
    <recommendedName>
        <fullName evidence="9">Peptidase S54 rhomboid domain-containing protein</fullName>
    </recommendedName>
</protein>
<evidence type="ECO:0000313" key="8">
    <source>
        <dbReference type="Proteomes" id="UP000410492"/>
    </source>
</evidence>
<name>A0A653BXN4_CALMS</name>
<keyword evidence="2 6" id="KW-0812">Transmembrane</keyword>
<gene>
    <name evidence="7" type="ORF">CALMAC_LOCUS4539</name>
</gene>
<feature type="region of interest" description="Disordered" evidence="5">
    <location>
        <begin position="326"/>
        <end position="402"/>
    </location>
</feature>
<feature type="transmembrane region" description="Helical" evidence="6">
    <location>
        <begin position="154"/>
        <end position="172"/>
    </location>
</feature>
<dbReference type="PANTHER" id="PTHR13377:SF3">
    <property type="entry name" value="TRANSMEMBRANE PROTEIN 115"/>
    <property type="match status" value="1"/>
</dbReference>
<organism evidence="7 8">
    <name type="scientific">Callosobruchus maculatus</name>
    <name type="common">Southern cowpea weevil</name>
    <name type="synonym">Pulse bruchid</name>
    <dbReference type="NCBI Taxonomy" id="64391"/>
    <lineage>
        <taxon>Eukaryota</taxon>
        <taxon>Metazoa</taxon>
        <taxon>Ecdysozoa</taxon>
        <taxon>Arthropoda</taxon>
        <taxon>Hexapoda</taxon>
        <taxon>Insecta</taxon>
        <taxon>Pterygota</taxon>
        <taxon>Neoptera</taxon>
        <taxon>Endopterygota</taxon>
        <taxon>Coleoptera</taxon>
        <taxon>Polyphaga</taxon>
        <taxon>Cucujiformia</taxon>
        <taxon>Chrysomeloidea</taxon>
        <taxon>Chrysomelidae</taxon>
        <taxon>Bruchinae</taxon>
        <taxon>Bruchini</taxon>
        <taxon>Callosobruchus</taxon>
    </lineage>
</organism>
<evidence type="ECO:0000256" key="5">
    <source>
        <dbReference type="SAM" id="MobiDB-lite"/>
    </source>
</evidence>
<sequence length="402" mass="44504">MFVNVSLFKSGSNDSTMAVFRTLSRNLPYLRQQFEALLGNTSTSVKFICGVVLLSYGLSYSDEAVRVISVTPGYLAPPSFWLWTTFTFCFLEIHFWEVLVDIVTVGLCGKLIEPLWGQMEMLTFFAIVNFAVAILTTAFYFILYACTFNTEFLFMVHIHGLAGYVAGVAVAVKQIMPDLVIMKTPLGKISNRNVPLTVFFLSVILKVVGLVDGTYPTMFFNGLLTSWIYLRFYQKHSNGTRGDMADYFTIASFFPNVIQPPIAMISNTIYSALVKIGLCRKVVRKYDVASPIGVTISIPGSSSSNIDHHDTERRRQIALKALSERLSKSHGGGVGTKSALSPKHGKHSPKVITPTSPPSSDRSTFQSLAVQGPVMHHPHYQQKKPISDDDGGDERTSLVQDV</sequence>
<evidence type="ECO:0000313" key="7">
    <source>
        <dbReference type="EMBL" id="VEN40349.1"/>
    </source>
</evidence>